<evidence type="ECO:0000313" key="3">
    <source>
        <dbReference type="Proteomes" id="UP000182190"/>
    </source>
</evidence>
<dbReference type="OrthoDB" id="9802385at2"/>
<dbReference type="RefSeq" id="WP_083621236.1">
    <property type="nucleotide sequence ID" value="NZ_LR735017.1"/>
</dbReference>
<feature type="domain" description="HD/PDEase" evidence="1">
    <location>
        <begin position="36"/>
        <end position="147"/>
    </location>
</feature>
<dbReference type="Proteomes" id="UP000182190">
    <property type="component" value="Unassembled WGS sequence"/>
</dbReference>
<dbReference type="EMBL" id="CZCS02000215">
    <property type="protein sequence ID" value="VXD23337.1"/>
    <property type="molecule type" value="Genomic_DNA"/>
</dbReference>
<accession>A0A7Z9BW18</accession>
<dbReference type="AlphaFoldDB" id="A0A7Z9BW18"/>
<evidence type="ECO:0000313" key="2">
    <source>
        <dbReference type="EMBL" id="VXD23337.1"/>
    </source>
</evidence>
<dbReference type="PANTHER" id="PTHR46246">
    <property type="entry name" value="GUANOSINE-3',5'-BIS(DIPHOSPHATE) 3'-PYROPHOSPHOHYDROLASE MESH1"/>
    <property type="match status" value="1"/>
</dbReference>
<name>A0A7Z9BW18_9CYAN</name>
<reference evidence="2" key="1">
    <citation type="submission" date="2019-10" db="EMBL/GenBank/DDBJ databases">
        <authorList>
            <consortium name="Genoscope - CEA"/>
            <person name="William W."/>
        </authorList>
    </citation>
    <scope>NUCLEOTIDE SEQUENCE [LARGE SCALE GENOMIC DNA]</scope>
    <source>
        <strain evidence="2">BBR_PRJEB10994</strain>
    </source>
</reference>
<comment type="caution">
    <text evidence="2">The sequence shown here is derived from an EMBL/GenBank/DDBJ whole genome shotgun (WGS) entry which is preliminary data.</text>
</comment>
<proteinExistence type="predicted"/>
<dbReference type="Gene3D" id="1.10.3210.10">
    <property type="entry name" value="Hypothetical protein af1432"/>
    <property type="match status" value="1"/>
</dbReference>
<dbReference type="CDD" id="cd00077">
    <property type="entry name" value="HDc"/>
    <property type="match status" value="1"/>
</dbReference>
<sequence>MNSSQTPGNVNRLTPRFEQGLIYANQLHKTQIRKVGNIPYISHLLSVAALVLEAEGTENEAIAALLHDAIEDQGGAKIREEISVKFGAQVLAIVEGCTESDTFPKPPWKERKLRYLEQIKTGSSSVQLVSLADKLHNGRSLLFHWRTYGEELWTSFDGGKPNIIWFYQSLLKVYQITPHLALTQEFEAVVSELQKNII</sequence>
<dbReference type="SUPFAM" id="SSF109604">
    <property type="entry name" value="HD-domain/PDEase-like"/>
    <property type="match status" value="1"/>
</dbReference>
<organism evidence="2 3">
    <name type="scientific">Planktothrix paucivesiculata PCC 9631</name>
    <dbReference type="NCBI Taxonomy" id="671071"/>
    <lineage>
        <taxon>Bacteria</taxon>
        <taxon>Bacillati</taxon>
        <taxon>Cyanobacteriota</taxon>
        <taxon>Cyanophyceae</taxon>
        <taxon>Oscillatoriophycideae</taxon>
        <taxon>Oscillatoriales</taxon>
        <taxon>Microcoleaceae</taxon>
        <taxon>Planktothrix</taxon>
    </lineage>
</organism>
<protein>
    <recommendedName>
        <fullName evidence="1">HD/PDEase domain-containing protein</fullName>
    </recommendedName>
</protein>
<dbReference type="Pfam" id="PF13328">
    <property type="entry name" value="HD_4"/>
    <property type="match status" value="1"/>
</dbReference>
<dbReference type="InterPro" id="IPR003607">
    <property type="entry name" value="HD/PDEase_dom"/>
</dbReference>
<gene>
    <name evidence="2" type="ORF">PL9631_720013</name>
</gene>
<dbReference type="PANTHER" id="PTHR46246:SF1">
    <property type="entry name" value="GUANOSINE-3',5'-BIS(DIPHOSPHATE) 3'-PYROPHOSPHOHYDROLASE MESH1"/>
    <property type="match status" value="1"/>
</dbReference>
<dbReference type="InterPro" id="IPR052194">
    <property type="entry name" value="MESH1"/>
</dbReference>
<dbReference type="GO" id="GO:0008893">
    <property type="term" value="F:guanosine-3',5'-bis(diphosphate) 3'-diphosphatase activity"/>
    <property type="evidence" value="ECO:0007669"/>
    <property type="project" value="TreeGrafter"/>
</dbReference>
<keyword evidence="3" id="KW-1185">Reference proteome</keyword>
<evidence type="ECO:0000259" key="1">
    <source>
        <dbReference type="SMART" id="SM00471"/>
    </source>
</evidence>
<dbReference type="SMART" id="SM00471">
    <property type="entry name" value="HDc"/>
    <property type="match status" value="1"/>
</dbReference>